<organism evidence="2 3">
    <name type="scientific">Polypedilum vanderplanki</name>
    <name type="common">Sleeping chironomid midge</name>
    <dbReference type="NCBI Taxonomy" id="319348"/>
    <lineage>
        <taxon>Eukaryota</taxon>
        <taxon>Metazoa</taxon>
        <taxon>Ecdysozoa</taxon>
        <taxon>Arthropoda</taxon>
        <taxon>Hexapoda</taxon>
        <taxon>Insecta</taxon>
        <taxon>Pterygota</taxon>
        <taxon>Neoptera</taxon>
        <taxon>Endopterygota</taxon>
        <taxon>Diptera</taxon>
        <taxon>Nematocera</taxon>
        <taxon>Chironomoidea</taxon>
        <taxon>Chironomidae</taxon>
        <taxon>Chironominae</taxon>
        <taxon>Polypedilum</taxon>
        <taxon>Polypedilum</taxon>
    </lineage>
</organism>
<keyword evidence="3" id="KW-1185">Reference proteome</keyword>
<sequence>MDSLRSLTSSSHERSAAAALHGKGKLLRDSNVTVIQVLPRERINRRANKITRRRVELPTSRASDLEVLTLTPLAREQTDGKLMKLHIINVRTGKIQDAIMLTTSNNDAVARPKSDNVSDSSDKKKEIIRVQALQQQQQQHSNNNKPESTWNEIKVNSGKNRYPPKPYKLRNKFTSSKCKCEDTSRIVN</sequence>
<dbReference type="EMBL" id="JADBJN010000003">
    <property type="protein sequence ID" value="KAG5672753.1"/>
    <property type="molecule type" value="Genomic_DNA"/>
</dbReference>
<feature type="region of interest" description="Disordered" evidence="1">
    <location>
        <begin position="132"/>
        <end position="168"/>
    </location>
</feature>
<dbReference type="AlphaFoldDB" id="A0A9J6BS95"/>
<feature type="compositionally biased region" description="Polar residues" evidence="1">
    <location>
        <begin position="140"/>
        <end position="151"/>
    </location>
</feature>
<evidence type="ECO:0000313" key="2">
    <source>
        <dbReference type="EMBL" id="KAG5672753.1"/>
    </source>
</evidence>
<gene>
    <name evidence="2" type="ORF">PVAND_002850</name>
</gene>
<name>A0A9J6BS95_POLVA</name>
<accession>A0A9J6BS95</accession>
<proteinExistence type="predicted"/>
<comment type="caution">
    <text evidence="2">The sequence shown here is derived from an EMBL/GenBank/DDBJ whole genome shotgun (WGS) entry which is preliminary data.</text>
</comment>
<dbReference type="Proteomes" id="UP001107558">
    <property type="component" value="Chromosome 3"/>
</dbReference>
<evidence type="ECO:0000313" key="3">
    <source>
        <dbReference type="Proteomes" id="UP001107558"/>
    </source>
</evidence>
<evidence type="ECO:0000256" key="1">
    <source>
        <dbReference type="SAM" id="MobiDB-lite"/>
    </source>
</evidence>
<reference evidence="2" key="1">
    <citation type="submission" date="2021-03" db="EMBL/GenBank/DDBJ databases">
        <title>Chromosome level genome of the anhydrobiotic midge Polypedilum vanderplanki.</title>
        <authorList>
            <person name="Yoshida Y."/>
            <person name="Kikawada T."/>
            <person name="Gusev O."/>
        </authorList>
    </citation>
    <scope>NUCLEOTIDE SEQUENCE</scope>
    <source>
        <strain evidence="2">NIAS01</strain>
        <tissue evidence="2">Whole body or cell culture</tissue>
    </source>
</reference>
<feature type="region of interest" description="Disordered" evidence="1">
    <location>
        <begin position="1"/>
        <end position="22"/>
    </location>
</feature>
<protein>
    <submittedName>
        <fullName evidence="2">Uncharacterized protein</fullName>
    </submittedName>
</protein>
<feature type="compositionally biased region" description="Polar residues" evidence="1">
    <location>
        <begin position="1"/>
        <end position="10"/>
    </location>
</feature>
<dbReference type="OrthoDB" id="7790390at2759"/>